<dbReference type="KEGG" id="aol:S58_53710"/>
<dbReference type="AlphaFoldDB" id="M4ZC36"/>
<organism evidence="1 2">
    <name type="scientific">Bradyrhizobium oligotrophicum S58</name>
    <dbReference type="NCBI Taxonomy" id="1245469"/>
    <lineage>
        <taxon>Bacteria</taxon>
        <taxon>Pseudomonadati</taxon>
        <taxon>Pseudomonadota</taxon>
        <taxon>Alphaproteobacteria</taxon>
        <taxon>Hyphomicrobiales</taxon>
        <taxon>Nitrobacteraceae</taxon>
        <taxon>Bradyrhizobium</taxon>
    </lineage>
</organism>
<dbReference type="EMBL" id="AP012603">
    <property type="protein sequence ID" value="BAM91349.1"/>
    <property type="molecule type" value="Genomic_DNA"/>
</dbReference>
<reference evidence="1 2" key="1">
    <citation type="journal article" date="2013" name="Appl. Environ. Microbiol.">
        <title>Genome analysis suggests that the soil oligotrophic bacterium Agromonas oligotrophica (Bradyrhizobium oligotrophicum) is a nitrogen-fixing symbiont of Aeschynomene indica.</title>
        <authorList>
            <person name="Okubo T."/>
            <person name="Fukushima S."/>
            <person name="Itakura M."/>
            <person name="Oshima K."/>
            <person name="Longtonglang A."/>
            <person name="Teaumroong N."/>
            <person name="Mitsui H."/>
            <person name="Hattori M."/>
            <person name="Hattori R."/>
            <person name="Hattori T."/>
            <person name="Minamisawa K."/>
        </authorList>
    </citation>
    <scope>NUCLEOTIDE SEQUENCE [LARGE SCALE GENOMIC DNA]</scope>
    <source>
        <strain evidence="1 2">S58</strain>
    </source>
</reference>
<gene>
    <name evidence="1" type="ORF">S58_53710</name>
</gene>
<sequence length="71" mass="8068">MRLRLNPFMVAAQSRQHGGKVNVGGLQLLVFGLSVVLPQQARRIGCWRTVFHTRSIAFDHDLKLRNALRDT</sequence>
<keyword evidence="2" id="KW-1185">Reference proteome</keyword>
<accession>M4ZC36</accession>
<evidence type="ECO:0000313" key="2">
    <source>
        <dbReference type="Proteomes" id="UP000011841"/>
    </source>
</evidence>
<dbReference type="Proteomes" id="UP000011841">
    <property type="component" value="Chromosome"/>
</dbReference>
<proteinExistence type="predicted"/>
<evidence type="ECO:0000313" key="1">
    <source>
        <dbReference type="EMBL" id="BAM91349.1"/>
    </source>
</evidence>
<name>M4ZC36_9BRAD</name>
<protein>
    <submittedName>
        <fullName evidence="1">Uncharacterized protein</fullName>
    </submittedName>
</protein>
<dbReference type="HOGENOM" id="CLU_2732096_0_0_5"/>